<comment type="caution">
    <text evidence="3">The sequence shown here is derived from an EMBL/GenBank/DDBJ whole genome shotgun (WGS) entry which is preliminary data.</text>
</comment>
<feature type="region of interest" description="Disordered" evidence="1">
    <location>
        <begin position="1"/>
        <end position="48"/>
    </location>
</feature>
<dbReference type="PANTHER" id="PTHR42698">
    <property type="entry name" value="GTPASE ERA"/>
    <property type="match status" value="1"/>
</dbReference>
<dbReference type="Proteomes" id="UP001501578">
    <property type="component" value="Unassembled WGS sequence"/>
</dbReference>
<organism evidence="3 4">
    <name type="scientific">Nonomuraea longicatena</name>
    <dbReference type="NCBI Taxonomy" id="83682"/>
    <lineage>
        <taxon>Bacteria</taxon>
        <taxon>Bacillati</taxon>
        <taxon>Actinomycetota</taxon>
        <taxon>Actinomycetes</taxon>
        <taxon>Streptosporangiales</taxon>
        <taxon>Streptosporangiaceae</taxon>
        <taxon>Nonomuraea</taxon>
    </lineage>
</organism>
<keyword evidence="4" id="KW-1185">Reference proteome</keyword>
<dbReference type="InterPro" id="IPR027417">
    <property type="entry name" value="P-loop_NTPase"/>
</dbReference>
<dbReference type="Gene3D" id="3.40.50.300">
    <property type="entry name" value="P-loop containing nucleotide triphosphate hydrolases"/>
    <property type="match status" value="1"/>
</dbReference>
<evidence type="ECO:0000313" key="4">
    <source>
        <dbReference type="Proteomes" id="UP001501578"/>
    </source>
</evidence>
<dbReference type="InterPro" id="IPR005662">
    <property type="entry name" value="GTPase_Era-like"/>
</dbReference>
<proteinExistence type="predicted"/>
<gene>
    <name evidence="3" type="ORF">GCM10009560_08380</name>
</gene>
<evidence type="ECO:0000256" key="1">
    <source>
        <dbReference type="SAM" id="MobiDB-lite"/>
    </source>
</evidence>
<feature type="domain" description="G" evidence="2">
    <location>
        <begin position="113"/>
        <end position="247"/>
    </location>
</feature>
<name>A0ABN1NRI6_9ACTN</name>
<feature type="compositionally biased region" description="Basic and acidic residues" evidence="1">
    <location>
        <begin position="1"/>
        <end position="12"/>
    </location>
</feature>
<dbReference type="EMBL" id="BAAAHQ010000002">
    <property type="protein sequence ID" value="GAA0914692.1"/>
    <property type="molecule type" value="Genomic_DNA"/>
</dbReference>
<evidence type="ECO:0000313" key="3">
    <source>
        <dbReference type="EMBL" id="GAA0914692.1"/>
    </source>
</evidence>
<accession>A0ABN1NRI6</accession>
<dbReference type="Pfam" id="PF01926">
    <property type="entry name" value="MMR_HSR1"/>
    <property type="match status" value="1"/>
</dbReference>
<feature type="compositionally biased region" description="Acidic residues" evidence="1">
    <location>
        <begin position="39"/>
        <end position="48"/>
    </location>
</feature>
<protein>
    <submittedName>
        <fullName evidence="3">Dynamin family protein</fullName>
    </submittedName>
</protein>
<dbReference type="SUPFAM" id="SSF52540">
    <property type="entry name" value="P-loop containing nucleoside triphosphate hydrolases"/>
    <property type="match status" value="1"/>
</dbReference>
<reference evidence="3 4" key="1">
    <citation type="journal article" date="2019" name="Int. J. Syst. Evol. Microbiol.">
        <title>The Global Catalogue of Microorganisms (GCM) 10K type strain sequencing project: providing services to taxonomists for standard genome sequencing and annotation.</title>
        <authorList>
            <consortium name="The Broad Institute Genomics Platform"/>
            <consortium name="The Broad Institute Genome Sequencing Center for Infectious Disease"/>
            <person name="Wu L."/>
            <person name="Ma J."/>
        </authorList>
    </citation>
    <scope>NUCLEOTIDE SEQUENCE [LARGE SCALE GENOMIC DNA]</scope>
    <source>
        <strain evidence="3 4">JCM 11136</strain>
    </source>
</reference>
<dbReference type="InterPro" id="IPR006073">
    <property type="entry name" value="GTP-bd"/>
</dbReference>
<dbReference type="RefSeq" id="WP_343948337.1">
    <property type="nucleotide sequence ID" value="NZ_BAAAHQ010000002.1"/>
</dbReference>
<dbReference type="PANTHER" id="PTHR42698:SF1">
    <property type="entry name" value="GTPASE ERA, MITOCHONDRIAL"/>
    <property type="match status" value="1"/>
</dbReference>
<evidence type="ECO:0000259" key="2">
    <source>
        <dbReference type="Pfam" id="PF01926"/>
    </source>
</evidence>
<sequence length="596" mass="64848">MNEAKDDGHPESAGEQTLFMPPIRDVPPPEPVGEAVPALDEETPPAAEEELPPVVAEQLTAALDTLRGAVADLGFGLDLPGAKDARQARADLLAQLDDYVLPRVRTNAAPALIVIAGSTGAGKSTLVNSLAEKNVSRTGVRRPTTGVPVLACHPDDRAWFAGGELLGGLRRIDKPTPEDGLDSLVLVSTEKLPQGVALLDTPDIDSVVEEHHEVAHRMLDAADLWIFVTTAARYADAPAWKLLRLAKERGARLAIVLSRVQPKAREVVLKHFVRMLTEYGLGEADRFVVQEAQVSEGRLPDSEVTDLRLWLAELSVDEERRAQAVHETLRGVLDSFRTRVPDLARHLEDQVSFRAELRKDIEAAYLGALTEIDRATRDGSLVQGEVLARWQDFTASGDLTRALQPRRRGKAAKQGPERVQAFRTALRTGLESVITVAAGRAAEEVVGRWRQRAELGAKLGEGLERPSDEFVRRTSRAIVAWQEHLVELVRTEGVAKRAISKVVTFDADSLSLIFMIAMFGGGNTEGVPHRLVNALLGAESLRAIGAKALSDLRARIGVLFDEESLRYVQALDAAGIPDEAAAARLFQATYNLEVAR</sequence>